<evidence type="ECO:0000256" key="2">
    <source>
        <dbReference type="ARBA" id="ARBA00022578"/>
    </source>
</evidence>
<dbReference type="EMBL" id="JAYJLD010000081">
    <property type="protein sequence ID" value="MEB3104072.1"/>
    <property type="molecule type" value="Genomic_DNA"/>
</dbReference>
<accession>A0ABU5ZPZ2</accession>
<dbReference type="Gene3D" id="1.10.10.60">
    <property type="entry name" value="Homeodomain-like"/>
    <property type="match status" value="1"/>
</dbReference>
<dbReference type="RefSeq" id="WP_371756198.1">
    <property type="nucleotide sequence ID" value="NZ_JAYJLD010000081.1"/>
</dbReference>
<dbReference type="InterPro" id="IPR001584">
    <property type="entry name" value="Integrase_cat-core"/>
</dbReference>
<evidence type="ECO:0000313" key="7">
    <source>
        <dbReference type="EMBL" id="MEB3104072.1"/>
    </source>
</evidence>
<dbReference type="InterPro" id="IPR054353">
    <property type="entry name" value="IstA-like_C"/>
</dbReference>
<dbReference type="NCBIfam" id="NF033546">
    <property type="entry name" value="transpos_IS21"/>
    <property type="match status" value="1"/>
</dbReference>
<name>A0ABU5ZPZ2_9BACL</name>
<dbReference type="PANTHER" id="PTHR35004">
    <property type="entry name" value="TRANSPOSASE RV3428C-RELATED"/>
    <property type="match status" value="1"/>
</dbReference>
<feature type="domain" description="Integrase catalytic" evidence="6">
    <location>
        <begin position="111"/>
        <end position="287"/>
    </location>
</feature>
<gene>
    <name evidence="7" type="primary">istA</name>
    <name evidence="7" type="ORF">VF724_20895</name>
</gene>
<keyword evidence="4" id="KW-0233">DNA recombination</keyword>
<dbReference type="Gene3D" id="3.30.420.10">
    <property type="entry name" value="Ribonuclease H-like superfamily/Ribonuclease H"/>
    <property type="match status" value="1"/>
</dbReference>
<dbReference type="Proteomes" id="UP001310386">
    <property type="component" value="Unassembled WGS sequence"/>
</dbReference>
<evidence type="ECO:0000259" key="6">
    <source>
        <dbReference type="PROSITE" id="PS50994"/>
    </source>
</evidence>
<dbReference type="Pfam" id="PF13936">
    <property type="entry name" value="HTH_38"/>
    <property type="match status" value="1"/>
</dbReference>
<comment type="caution">
    <text evidence="7">The sequence shown here is derived from an EMBL/GenBank/DDBJ whole genome shotgun (WGS) entry which is preliminary data.</text>
</comment>
<dbReference type="InterPro" id="IPR036397">
    <property type="entry name" value="RNaseH_sf"/>
</dbReference>
<organism evidence="7 8">
    <name type="scientific">Ferviditalea candida</name>
    <dbReference type="NCBI Taxonomy" id="3108399"/>
    <lineage>
        <taxon>Bacteria</taxon>
        <taxon>Bacillati</taxon>
        <taxon>Bacillota</taxon>
        <taxon>Bacilli</taxon>
        <taxon>Bacillales</taxon>
        <taxon>Paenibacillaceae</taxon>
        <taxon>Ferviditalea</taxon>
    </lineage>
</organism>
<evidence type="ECO:0000313" key="8">
    <source>
        <dbReference type="Proteomes" id="UP001310386"/>
    </source>
</evidence>
<keyword evidence="3" id="KW-0238">DNA-binding</keyword>
<evidence type="ECO:0000256" key="3">
    <source>
        <dbReference type="ARBA" id="ARBA00023125"/>
    </source>
</evidence>
<dbReference type="PROSITE" id="PS50531">
    <property type="entry name" value="HTH_IS21"/>
    <property type="match status" value="1"/>
</dbReference>
<dbReference type="Pfam" id="PF00665">
    <property type="entry name" value="rve"/>
    <property type="match status" value="1"/>
</dbReference>
<dbReference type="PROSITE" id="PS50994">
    <property type="entry name" value="INTEGRASE"/>
    <property type="match status" value="1"/>
</dbReference>
<dbReference type="Pfam" id="PF22483">
    <property type="entry name" value="Mu-transpos_C_2"/>
    <property type="match status" value="1"/>
</dbReference>
<comment type="similarity">
    <text evidence="1">Belongs to the transposase IS21/IS408/IS1162 family.</text>
</comment>
<evidence type="ECO:0000256" key="1">
    <source>
        <dbReference type="ARBA" id="ARBA00009277"/>
    </source>
</evidence>
<dbReference type="InterPro" id="IPR025246">
    <property type="entry name" value="IS30-like_HTH"/>
</dbReference>
<sequence>MVKNGEYYMIQEMKQKGMSINQIAQALGRDRKTIRKWLKEGPPEGYHRTVTKPRKLDSYKDYICLRMNEGCLNAVVLFEEIREMGYRGGTTVLREFMQPLRPQVQAKATERFETPPGKQAQVDWGEVTVNWQGTKKKLHVFVMTLGYSRMIYVEFMENQKLETLMGCHLRAMQYFGGITETVLYDNMKTVVTGVDDRGEVIWNERFARFAHHHGFILKRCRPYRARTKGKVESGVKYVKKNFWPRVRVLASLAELNIQARYWMDTYANERIHGTTREKPVDRWLQEKLKKFNLVPFEEIDRHTRKVSNDCLVSYQANLYSVPHVFVGQAVEVQDERNGRIRIFLGNQQIAEHLKATGKHQVIRTKEHFEGIRTAGKTRVPQPTPRLVPNAAPEVLQRDLSDYEQFAEEAVGQ</sequence>
<reference evidence="7" key="1">
    <citation type="submission" date="2023-12" db="EMBL/GenBank/DDBJ databases">
        <title>Fervidustalea candida gen. nov., sp. nov., a novel member of the family Paenibacillaceae isolated from a geothermal area.</title>
        <authorList>
            <person name="Li W.-J."/>
            <person name="Jiao J.-Y."/>
            <person name="Chen Y."/>
        </authorList>
    </citation>
    <scope>NUCLEOTIDE SEQUENCE</scope>
    <source>
        <strain evidence="7">SYSU GA230002</strain>
    </source>
</reference>
<proteinExistence type="inferred from homology"/>
<protein>
    <submittedName>
        <fullName evidence="7">IS21 family transposase</fullName>
    </submittedName>
</protein>
<evidence type="ECO:0000259" key="5">
    <source>
        <dbReference type="PROSITE" id="PS50531"/>
    </source>
</evidence>
<dbReference type="InterPro" id="IPR017894">
    <property type="entry name" value="HTH_IS21_transposase_type"/>
</dbReference>
<feature type="domain" description="HTH IS21-type" evidence="5">
    <location>
        <begin position="5"/>
        <end position="67"/>
    </location>
</feature>
<dbReference type="SUPFAM" id="SSF53098">
    <property type="entry name" value="Ribonuclease H-like"/>
    <property type="match status" value="1"/>
</dbReference>
<keyword evidence="8" id="KW-1185">Reference proteome</keyword>
<dbReference type="PANTHER" id="PTHR35004:SF6">
    <property type="entry name" value="TRANSPOSASE"/>
    <property type="match status" value="1"/>
</dbReference>
<dbReference type="InterPro" id="IPR012337">
    <property type="entry name" value="RNaseH-like_sf"/>
</dbReference>
<evidence type="ECO:0000256" key="4">
    <source>
        <dbReference type="ARBA" id="ARBA00023172"/>
    </source>
</evidence>
<keyword evidence="2" id="KW-0815">Transposition</keyword>